<dbReference type="Proteomes" id="UP000800235">
    <property type="component" value="Unassembled WGS sequence"/>
</dbReference>
<dbReference type="OrthoDB" id="2932980at2759"/>
<dbReference type="InterPro" id="IPR050197">
    <property type="entry name" value="Aldolase_class_II_sugar_metab"/>
</dbReference>
<dbReference type="Pfam" id="PF00596">
    <property type="entry name" value="Aldolase_II"/>
    <property type="match status" value="1"/>
</dbReference>
<sequence length="296" mass="33219">MATKDWYSDPNASLVEEWSKQDMKALKRKLITANHILHYHGVVDAYGHISIRHPQNPDIYIMCGYMAPGVVTTSDDLIEYYVKDSSTVDPNAKKGYSERFIHGEMFRMWEGVNCVVHSHAEAVLPYVTSGVPLLPVFHMAGFLVCLGKDVPVFDIAKEYKSGDRQDLLVRNAQSGTALASTFKKSTSSSASTPDHAVVLMRRHGYTTHGRDIESAVYRAIYTKTNAAVQTNAMTIRSAFANSGLKATWDVEEKHDFEPLTEEMCEGCTKMNEGTQDKPWRLWEAEVEKSALYINRG</sequence>
<dbReference type="GO" id="GO:0019323">
    <property type="term" value="P:pentose catabolic process"/>
    <property type="evidence" value="ECO:0007669"/>
    <property type="project" value="TreeGrafter"/>
</dbReference>
<dbReference type="AlphaFoldDB" id="A0A9P4U162"/>
<dbReference type="Gene3D" id="3.40.225.10">
    <property type="entry name" value="Class II aldolase/adducin N-terminal domain"/>
    <property type="match status" value="1"/>
</dbReference>
<dbReference type="PANTHER" id="PTHR22789:SF0">
    <property type="entry name" value="3-OXO-TETRONATE 4-PHOSPHATE DECARBOXYLASE-RELATED"/>
    <property type="match status" value="1"/>
</dbReference>
<dbReference type="GO" id="GO:0016832">
    <property type="term" value="F:aldehyde-lyase activity"/>
    <property type="evidence" value="ECO:0007669"/>
    <property type="project" value="TreeGrafter"/>
</dbReference>
<evidence type="ECO:0000313" key="4">
    <source>
        <dbReference type="EMBL" id="KAF2433161.1"/>
    </source>
</evidence>
<keyword evidence="2" id="KW-0456">Lyase</keyword>
<evidence type="ECO:0000313" key="5">
    <source>
        <dbReference type="Proteomes" id="UP000800235"/>
    </source>
</evidence>
<dbReference type="InterPro" id="IPR036409">
    <property type="entry name" value="Aldolase_II/adducin_N_sf"/>
</dbReference>
<name>A0A9P4U162_9PEZI</name>
<dbReference type="PANTHER" id="PTHR22789">
    <property type="entry name" value="FUCULOSE PHOSPHATE ALDOLASE"/>
    <property type="match status" value="1"/>
</dbReference>
<evidence type="ECO:0000256" key="2">
    <source>
        <dbReference type="ARBA" id="ARBA00023239"/>
    </source>
</evidence>
<accession>A0A9P4U162</accession>
<feature type="domain" description="Class II aldolase/adducin N-terminal" evidence="3">
    <location>
        <begin position="28"/>
        <end position="230"/>
    </location>
</feature>
<keyword evidence="5" id="KW-1185">Reference proteome</keyword>
<dbReference type="EMBL" id="MU007022">
    <property type="protein sequence ID" value="KAF2433161.1"/>
    <property type="molecule type" value="Genomic_DNA"/>
</dbReference>
<protein>
    <submittedName>
        <fullName evidence="4">Arad-like aldolase/epimerase</fullName>
    </submittedName>
</protein>
<dbReference type="GO" id="GO:0005829">
    <property type="term" value="C:cytosol"/>
    <property type="evidence" value="ECO:0007669"/>
    <property type="project" value="TreeGrafter"/>
</dbReference>
<keyword evidence="1" id="KW-0479">Metal-binding</keyword>
<gene>
    <name evidence="4" type="ORF">EJ08DRAFT_629426</name>
</gene>
<evidence type="ECO:0000256" key="1">
    <source>
        <dbReference type="ARBA" id="ARBA00022723"/>
    </source>
</evidence>
<evidence type="ECO:0000259" key="3">
    <source>
        <dbReference type="SMART" id="SM01007"/>
    </source>
</evidence>
<dbReference type="GO" id="GO:0046872">
    <property type="term" value="F:metal ion binding"/>
    <property type="evidence" value="ECO:0007669"/>
    <property type="project" value="UniProtKB-KW"/>
</dbReference>
<comment type="caution">
    <text evidence="4">The sequence shown here is derived from an EMBL/GenBank/DDBJ whole genome shotgun (WGS) entry which is preliminary data.</text>
</comment>
<reference evidence="4" key="1">
    <citation type="journal article" date="2020" name="Stud. Mycol.">
        <title>101 Dothideomycetes genomes: a test case for predicting lifestyles and emergence of pathogens.</title>
        <authorList>
            <person name="Haridas S."/>
            <person name="Albert R."/>
            <person name="Binder M."/>
            <person name="Bloem J."/>
            <person name="Labutti K."/>
            <person name="Salamov A."/>
            <person name="Andreopoulos B."/>
            <person name="Baker S."/>
            <person name="Barry K."/>
            <person name="Bills G."/>
            <person name="Bluhm B."/>
            <person name="Cannon C."/>
            <person name="Castanera R."/>
            <person name="Culley D."/>
            <person name="Daum C."/>
            <person name="Ezra D."/>
            <person name="Gonzalez J."/>
            <person name="Henrissat B."/>
            <person name="Kuo A."/>
            <person name="Liang C."/>
            <person name="Lipzen A."/>
            <person name="Lutzoni F."/>
            <person name="Magnuson J."/>
            <person name="Mondo S."/>
            <person name="Nolan M."/>
            <person name="Ohm R."/>
            <person name="Pangilinan J."/>
            <person name="Park H.-J."/>
            <person name="Ramirez L."/>
            <person name="Alfaro M."/>
            <person name="Sun H."/>
            <person name="Tritt A."/>
            <person name="Yoshinaga Y."/>
            <person name="Zwiers L.-H."/>
            <person name="Turgeon B."/>
            <person name="Goodwin S."/>
            <person name="Spatafora J."/>
            <person name="Crous P."/>
            <person name="Grigoriev I."/>
        </authorList>
    </citation>
    <scope>NUCLEOTIDE SEQUENCE</scope>
    <source>
        <strain evidence="4">CBS 130266</strain>
    </source>
</reference>
<dbReference type="InterPro" id="IPR001303">
    <property type="entry name" value="Aldolase_II/adducin_N"/>
</dbReference>
<dbReference type="SUPFAM" id="SSF53639">
    <property type="entry name" value="AraD/HMP-PK domain-like"/>
    <property type="match status" value="1"/>
</dbReference>
<dbReference type="SMART" id="SM01007">
    <property type="entry name" value="Aldolase_II"/>
    <property type="match status" value="1"/>
</dbReference>
<proteinExistence type="predicted"/>
<organism evidence="4 5">
    <name type="scientific">Tothia fuscella</name>
    <dbReference type="NCBI Taxonomy" id="1048955"/>
    <lineage>
        <taxon>Eukaryota</taxon>
        <taxon>Fungi</taxon>
        <taxon>Dikarya</taxon>
        <taxon>Ascomycota</taxon>
        <taxon>Pezizomycotina</taxon>
        <taxon>Dothideomycetes</taxon>
        <taxon>Pleosporomycetidae</taxon>
        <taxon>Venturiales</taxon>
        <taxon>Cylindrosympodiaceae</taxon>
        <taxon>Tothia</taxon>
    </lineage>
</organism>